<feature type="transmembrane region" description="Helical" evidence="1">
    <location>
        <begin position="163"/>
        <end position="188"/>
    </location>
</feature>
<keyword evidence="1" id="KW-1133">Transmembrane helix</keyword>
<keyword evidence="3" id="KW-1185">Reference proteome</keyword>
<name>A0A2W2HRV4_9ACTN</name>
<reference evidence="2 3" key="1">
    <citation type="submission" date="2018-01" db="EMBL/GenBank/DDBJ databases">
        <title>Draft genome sequence of Sphaerisporangium sp. 7K107.</title>
        <authorList>
            <person name="Sahin N."/>
            <person name="Saygin H."/>
            <person name="Ay H."/>
        </authorList>
    </citation>
    <scope>NUCLEOTIDE SEQUENCE [LARGE SCALE GENOMIC DNA]</scope>
    <source>
        <strain evidence="2 3">7K107</strain>
    </source>
</reference>
<keyword evidence="1" id="KW-0812">Transmembrane</keyword>
<comment type="caution">
    <text evidence="2">The sequence shown here is derived from an EMBL/GenBank/DDBJ whole genome shotgun (WGS) entry which is preliminary data.</text>
</comment>
<evidence type="ECO:0000313" key="3">
    <source>
        <dbReference type="Proteomes" id="UP000248544"/>
    </source>
</evidence>
<feature type="transmembrane region" description="Helical" evidence="1">
    <location>
        <begin position="119"/>
        <end position="143"/>
    </location>
</feature>
<accession>A0A2W2HRV4</accession>
<organism evidence="2 3">
    <name type="scientific">Spongiactinospora gelatinilytica</name>
    <dbReference type="NCBI Taxonomy" id="2666298"/>
    <lineage>
        <taxon>Bacteria</taxon>
        <taxon>Bacillati</taxon>
        <taxon>Actinomycetota</taxon>
        <taxon>Actinomycetes</taxon>
        <taxon>Streptosporangiales</taxon>
        <taxon>Streptosporangiaceae</taxon>
        <taxon>Spongiactinospora</taxon>
    </lineage>
</organism>
<dbReference type="RefSeq" id="WP_111165982.1">
    <property type="nucleotide sequence ID" value="NZ_POUA01000025.1"/>
</dbReference>
<dbReference type="Proteomes" id="UP000248544">
    <property type="component" value="Unassembled WGS sequence"/>
</dbReference>
<proteinExistence type="predicted"/>
<feature type="transmembrane region" description="Helical" evidence="1">
    <location>
        <begin position="73"/>
        <end position="98"/>
    </location>
</feature>
<feature type="transmembrane region" description="Helical" evidence="1">
    <location>
        <begin position="200"/>
        <end position="226"/>
    </location>
</feature>
<gene>
    <name evidence="2" type="ORF">C1I98_05505</name>
</gene>
<feature type="transmembrane region" description="Helical" evidence="1">
    <location>
        <begin position="32"/>
        <end position="53"/>
    </location>
</feature>
<sequence>MTAPAVSVPGVSLSRVINSEWIKLRSVRSTTLALLLSVVVLVGIGLIAASAMAQPLATGELETDGPPFQPSTAVGAILGGVAFAQLLIAALGVLYVSVEYSTGMIRATFSAVPRRLPVLWAKCLVFAGVVFTLMLASSLIAFFAGSPFLAAHGVAPSLADPSVLRAVLAAPAYLTGVGLSAIAVATLLRSTALAVSIVSFTVFLLDSLAGMLLPASIADAITAYLPATAGKAFMSETQAAGTLAPLPGFLVFCGYLVVLLGAAAFVLKRRDA</sequence>
<evidence type="ECO:0000313" key="2">
    <source>
        <dbReference type="EMBL" id="PZG53350.1"/>
    </source>
</evidence>
<evidence type="ECO:0000256" key="1">
    <source>
        <dbReference type="SAM" id="Phobius"/>
    </source>
</evidence>
<dbReference type="EMBL" id="POUA01000025">
    <property type="protein sequence ID" value="PZG53350.1"/>
    <property type="molecule type" value="Genomic_DNA"/>
</dbReference>
<feature type="transmembrane region" description="Helical" evidence="1">
    <location>
        <begin position="246"/>
        <end position="267"/>
    </location>
</feature>
<keyword evidence="1" id="KW-0472">Membrane</keyword>
<dbReference type="AlphaFoldDB" id="A0A2W2HRV4"/>
<protein>
    <submittedName>
        <fullName evidence="2">ABC transporter permease</fullName>
    </submittedName>
</protein>